<dbReference type="GO" id="GO:0006508">
    <property type="term" value="P:proteolysis"/>
    <property type="evidence" value="ECO:0007669"/>
    <property type="project" value="InterPro"/>
</dbReference>
<organism evidence="2 3">
    <name type="scientific">Brassica carinata</name>
    <name type="common">Ethiopian mustard</name>
    <name type="synonym">Abyssinian cabbage</name>
    <dbReference type="NCBI Taxonomy" id="52824"/>
    <lineage>
        <taxon>Eukaryota</taxon>
        <taxon>Viridiplantae</taxon>
        <taxon>Streptophyta</taxon>
        <taxon>Embryophyta</taxon>
        <taxon>Tracheophyta</taxon>
        <taxon>Spermatophyta</taxon>
        <taxon>Magnoliopsida</taxon>
        <taxon>eudicotyledons</taxon>
        <taxon>Gunneridae</taxon>
        <taxon>Pentapetalae</taxon>
        <taxon>rosids</taxon>
        <taxon>malvids</taxon>
        <taxon>Brassicales</taxon>
        <taxon>Brassicaceae</taxon>
        <taxon>Brassiceae</taxon>
        <taxon>Brassica</taxon>
    </lineage>
</organism>
<dbReference type="GO" id="GO:0008236">
    <property type="term" value="F:serine-type peptidase activity"/>
    <property type="evidence" value="ECO:0007669"/>
    <property type="project" value="InterPro"/>
</dbReference>
<dbReference type="InterPro" id="IPR001375">
    <property type="entry name" value="Peptidase_S9_cat"/>
</dbReference>
<gene>
    <name evidence="2" type="ORF">Bca52824_018354</name>
</gene>
<dbReference type="Proteomes" id="UP000886595">
    <property type="component" value="Unassembled WGS sequence"/>
</dbReference>
<dbReference type="SUPFAM" id="SSF53474">
    <property type="entry name" value="alpha/beta-Hydrolases"/>
    <property type="match status" value="1"/>
</dbReference>
<protein>
    <recommendedName>
        <fullName evidence="1">Peptidase S9 prolyl oligopeptidase catalytic domain-containing protein</fullName>
    </recommendedName>
</protein>
<reference evidence="2 3" key="1">
    <citation type="submission" date="2020-02" db="EMBL/GenBank/DDBJ databases">
        <authorList>
            <person name="Ma Q."/>
            <person name="Huang Y."/>
            <person name="Song X."/>
            <person name="Pei D."/>
        </authorList>
    </citation>
    <scope>NUCLEOTIDE SEQUENCE [LARGE SCALE GENOMIC DNA]</scope>
    <source>
        <strain evidence="2">Sxm20200214</strain>
        <tissue evidence="2">Leaf</tissue>
    </source>
</reference>
<evidence type="ECO:0000313" key="3">
    <source>
        <dbReference type="Proteomes" id="UP000886595"/>
    </source>
</evidence>
<dbReference type="EMBL" id="JAAMPC010000004">
    <property type="protein sequence ID" value="KAG2315232.1"/>
    <property type="molecule type" value="Genomic_DNA"/>
</dbReference>
<proteinExistence type="predicted"/>
<dbReference type="AlphaFoldDB" id="A0A8X8AYE9"/>
<dbReference type="InterPro" id="IPR029058">
    <property type="entry name" value="AB_hydrolase_fold"/>
</dbReference>
<dbReference type="OrthoDB" id="16520at2759"/>
<sequence length="189" mass="22152">MINIYGGLSVQLVQDSWINTVDMRTQYLRSRGVLVWKLDNRGTARRGLKFESWIKHNCGNVDAEDQETGAKWLIEQARLLTKYPEIFKCAVSGAPVTSWDGYDTFYTEKYMDLPDDDRYVKSSVMQHVGNLRDEQKLMLVHGMMDENVHFRHTGRLVNALVEARKRHMPRKVDRVFMEHGIWEFIEKSL</sequence>
<dbReference type="PANTHER" id="PTHR11731">
    <property type="entry name" value="PROTEASE FAMILY S9B,C DIPEPTIDYL-PEPTIDASE IV-RELATED"/>
    <property type="match status" value="1"/>
</dbReference>
<dbReference type="InterPro" id="IPR050278">
    <property type="entry name" value="Serine_Prot_S9B/DPPIV"/>
</dbReference>
<feature type="domain" description="Peptidase S9 prolyl oligopeptidase catalytic" evidence="1">
    <location>
        <begin position="79"/>
        <end position="165"/>
    </location>
</feature>
<dbReference type="Pfam" id="PF00326">
    <property type="entry name" value="Peptidase_S9"/>
    <property type="match status" value="2"/>
</dbReference>
<evidence type="ECO:0000313" key="2">
    <source>
        <dbReference type="EMBL" id="KAG2315232.1"/>
    </source>
</evidence>
<dbReference type="Gene3D" id="3.40.50.1820">
    <property type="entry name" value="alpha/beta hydrolase"/>
    <property type="match status" value="2"/>
</dbReference>
<dbReference type="GO" id="GO:0008239">
    <property type="term" value="F:dipeptidyl-peptidase activity"/>
    <property type="evidence" value="ECO:0007669"/>
    <property type="project" value="TreeGrafter"/>
</dbReference>
<dbReference type="PANTHER" id="PTHR11731:SF193">
    <property type="entry name" value="DIPEPTIDYL PEPTIDASE 9"/>
    <property type="match status" value="1"/>
</dbReference>
<evidence type="ECO:0000259" key="1">
    <source>
        <dbReference type="Pfam" id="PF00326"/>
    </source>
</evidence>
<keyword evidence="3" id="KW-1185">Reference proteome</keyword>
<accession>A0A8X8AYE9</accession>
<comment type="caution">
    <text evidence="2">The sequence shown here is derived from an EMBL/GenBank/DDBJ whole genome shotgun (WGS) entry which is preliminary data.</text>
</comment>
<name>A0A8X8AYE9_BRACI</name>
<feature type="domain" description="Peptidase S9 prolyl oligopeptidase catalytic" evidence="1">
    <location>
        <begin position="21"/>
        <end position="77"/>
    </location>
</feature>